<dbReference type="EMBL" id="JBGOGF010000007">
    <property type="protein sequence ID" value="MFA1772458.1"/>
    <property type="molecule type" value="Genomic_DNA"/>
</dbReference>
<proteinExistence type="predicted"/>
<keyword evidence="2" id="KW-1185">Reference proteome</keyword>
<accession>A0ABV4RH42</accession>
<protein>
    <submittedName>
        <fullName evidence="1">Uncharacterized protein</fullName>
    </submittedName>
</protein>
<dbReference type="Proteomes" id="UP001570846">
    <property type="component" value="Unassembled WGS sequence"/>
</dbReference>
<gene>
    <name evidence="1" type="ORF">ACD591_14250</name>
</gene>
<name>A0ABV4RH42_9BACT</name>
<organism evidence="1 2">
    <name type="scientific">Rufibacter glacialis</name>
    <dbReference type="NCBI Taxonomy" id="1259555"/>
    <lineage>
        <taxon>Bacteria</taxon>
        <taxon>Pseudomonadati</taxon>
        <taxon>Bacteroidota</taxon>
        <taxon>Cytophagia</taxon>
        <taxon>Cytophagales</taxon>
        <taxon>Hymenobacteraceae</taxon>
        <taxon>Rufibacter</taxon>
    </lineage>
</organism>
<comment type="caution">
    <text evidence="1">The sequence shown here is derived from an EMBL/GenBank/DDBJ whole genome shotgun (WGS) entry which is preliminary data.</text>
</comment>
<evidence type="ECO:0000313" key="2">
    <source>
        <dbReference type="Proteomes" id="UP001570846"/>
    </source>
</evidence>
<dbReference type="RefSeq" id="WP_188686951.1">
    <property type="nucleotide sequence ID" value="NZ_BMMG01000007.1"/>
</dbReference>
<reference evidence="1 2" key="1">
    <citation type="submission" date="2024-08" db="EMBL/GenBank/DDBJ databases">
        <authorList>
            <person name="Wei W."/>
        </authorList>
    </citation>
    <scope>NUCLEOTIDE SEQUENCE [LARGE SCALE GENOMIC DNA]</scope>
    <source>
        <strain evidence="1 2">XU2</strain>
    </source>
</reference>
<evidence type="ECO:0000313" key="1">
    <source>
        <dbReference type="EMBL" id="MFA1772458.1"/>
    </source>
</evidence>
<sequence>MMWFLRKFTKEKLEMIEEDDAFTATQKELRQDLTQLENGEADFIDLDQLDQELENTLFPLLVLSPTI</sequence>